<keyword evidence="3" id="KW-1185">Reference proteome</keyword>
<proteinExistence type="predicted"/>
<dbReference type="InterPro" id="IPR013780">
    <property type="entry name" value="Glyco_hydro_b"/>
</dbReference>
<sequence>MFLHSNNFANELPRIRLQGLDELTLYQVEGTEQPLSGKALMKVGIKVNLKGDFQSEIIRIQKLIYERD</sequence>
<dbReference type="Pfam" id="PF16874">
    <property type="entry name" value="Glyco_hydro_36C"/>
    <property type="match status" value="1"/>
</dbReference>
<organism evidence="2 3">
    <name type="scientific">Paenibacillus phytorum</name>
    <dbReference type="NCBI Taxonomy" id="2654977"/>
    <lineage>
        <taxon>Bacteria</taxon>
        <taxon>Bacillati</taxon>
        <taxon>Bacillota</taxon>
        <taxon>Bacilli</taxon>
        <taxon>Bacillales</taxon>
        <taxon>Paenibacillaceae</taxon>
        <taxon>Paenibacillus</taxon>
    </lineage>
</organism>
<comment type="caution">
    <text evidence="2">The sequence shown here is derived from an EMBL/GenBank/DDBJ whole genome shotgun (WGS) entry which is preliminary data.</text>
</comment>
<accession>A0ABX1Y2X6</accession>
<evidence type="ECO:0000313" key="2">
    <source>
        <dbReference type="EMBL" id="NOU75220.1"/>
    </source>
</evidence>
<evidence type="ECO:0000259" key="1">
    <source>
        <dbReference type="Pfam" id="PF16874"/>
    </source>
</evidence>
<feature type="domain" description="Glycosyl hydrolase family 36 C-terminal" evidence="1">
    <location>
        <begin position="2"/>
        <end position="59"/>
    </location>
</feature>
<evidence type="ECO:0000313" key="3">
    <source>
        <dbReference type="Proteomes" id="UP000616779"/>
    </source>
</evidence>
<dbReference type="EMBL" id="WHOA01000198">
    <property type="protein sequence ID" value="NOU75220.1"/>
    <property type="molecule type" value="Genomic_DNA"/>
</dbReference>
<gene>
    <name evidence="2" type="ORF">GC098_28175</name>
</gene>
<protein>
    <recommendedName>
        <fullName evidence="1">Glycosyl hydrolase family 36 C-terminal domain-containing protein</fullName>
    </recommendedName>
</protein>
<name>A0ABX1Y2X6_9BACL</name>
<dbReference type="Gene3D" id="2.60.40.1180">
    <property type="entry name" value="Golgi alpha-mannosidase II"/>
    <property type="match status" value="1"/>
</dbReference>
<dbReference type="RefSeq" id="WP_171646629.1">
    <property type="nucleotide sequence ID" value="NZ_WHOA01000198.1"/>
</dbReference>
<dbReference type="InterPro" id="IPR031705">
    <property type="entry name" value="Glyco_hydro_36_C"/>
</dbReference>
<dbReference type="Proteomes" id="UP000616779">
    <property type="component" value="Unassembled WGS sequence"/>
</dbReference>
<reference evidence="2 3" key="1">
    <citation type="submission" date="2019-10" db="EMBL/GenBank/DDBJ databases">
        <title>Description of Paenibacillus terrestris sp. nov.</title>
        <authorList>
            <person name="Carlier A."/>
            <person name="Qi S."/>
        </authorList>
    </citation>
    <scope>NUCLEOTIDE SEQUENCE [LARGE SCALE GENOMIC DNA]</scope>
    <source>
        <strain evidence="2 3">LMG 31458</strain>
    </source>
</reference>